<keyword evidence="2" id="KW-1133">Transmembrane helix</keyword>
<evidence type="ECO:0000256" key="2">
    <source>
        <dbReference type="SAM" id="Phobius"/>
    </source>
</evidence>
<evidence type="ECO:0000313" key="4">
    <source>
        <dbReference type="Proteomes" id="UP000830729"/>
    </source>
</evidence>
<keyword evidence="2" id="KW-0472">Membrane</keyword>
<keyword evidence="4" id="KW-1185">Reference proteome</keyword>
<gene>
    <name evidence="3" type="ORF">M0R89_03315</name>
</gene>
<reference evidence="3 4" key="1">
    <citation type="submission" date="2022-04" db="EMBL/GenBank/DDBJ databases">
        <title>Diverse halophilic archaea isolated from saline environments.</title>
        <authorList>
            <person name="Cui H.-L."/>
        </authorList>
    </citation>
    <scope>NUCLEOTIDE SEQUENCE [LARGE SCALE GENOMIC DNA]</scope>
    <source>
        <strain evidence="3 4">XZYJT49</strain>
    </source>
</reference>
<evidence type="ECO:0000256" key="1">
    <source>
        <dbReference type="SAM" id="MobiDB-lite"/>
    </source>
</evidence>
<feature type="region of interest" description="Disordered" evidence="1">
    <location>
        <begin position="420"/>
        <end position="457"/>
    </location>
</feature>
<sequence length="457" mass="47957">MRLLQIVVPVGKRDGVERVLSDNEVDYFLTDETSGRDYAALVFVPAGPEDVEALVDELRAIGIEREGYVTVGKLETVLSDRFERQQHDGPTNGSAVEETDGRIAREELRARAAAVAPITPNYVVFTVVSVIIATAGLLMNSAAVVVGSMVIAPLIGPAIAASVGSILDDDDLFRTSVKAQFVGLLIAVASAAAFAGLLRATVMPHADLHLVEQVAERINPGALALVVALGAGVAGAISLTSTTSVALVGVAIAVALIPPAATVGLGIAYGDLTAAVSAGVLVLINVLSINVASLGTLWFQGYRPEHWFAEQSARRAVARRAALLVAAVLVLSSVLVVTTINVSENTEFERTVAEITSETDARVLSTDVSYRMELFLRHPTTVTVRTVGGSTRTAAALRERIRTRTEQDVTVVVLRENGEVSTARPSRSSSTAEFARPNSPTVTAPGLDGRHLTAGVA</sequence>
<organism evidence="3 4">
    <name type="scientific">Halorussus limi</name>
    <dbReference type="NCBI Taxonomy" id="2938695"/>
    <lineage>
        <taxon>Archaea</taxon>
        <taxon>Methanobacteriati</taxon>
        <taxon>Methanobacteriota</taxon>
        <taxon>Stenosarchaea group</taxon>
        <taxon>Halobacteria</taxon>
        <taxon>Halobacteriales</taxon>
        <taxon>Haladaptataceae</taxon>
        <taxon>Halorussus</taxon>
    </lineage>
</organism>
<dbReference type="PANTHER" id="PTHR20992:SF9">
    <property type="entry name" value="AT15442P-RELATED"/>
    <property type="match status" value="1"/>
</dbReference>
<feature type="transmembrane region" description="Helical" evidence="2">
    <location>
        <begin position="112"/>
        <end position="138"/>
    </location>
</feature>
<dbReference type="EMBL" id="CP096659">
    <property type="protein sequence ID" value="UPV75104.1"/>
    <property type="molecule type" value="Genomic_DNA"/>
</dbReference>
<proteinExistence type="predicted"/>
<dbReference type="NCBIfam" id="TIGR00341">
    <property type="entry name" value="TIGR00341 family protein"/>
    <property type="match status" value="1"/>
</dbReference>
<feature type="transmembrane region" description="Helical" evidence="2">
    <location>
        <begin position="144"/>
        <end position="167"/>
    </location>
</feature>
<feature type="transmembrane region" description="Helical" evidence="2">
    <location>
        <begin position="321"/>
        <end position="340"/>
    </location>
</feature>
<accession>A0A8U0HWY9</accession>
<feature type="compositionally biased region" description="Low complexity" evidence="1">
    <location>
        <begin position="421"/>
        <end position="432"/>
    </location>
</feature>
<feature type="transmembrane region" description="Helical" evidence="2">
    <location>
        <begin position="179"/>
        <end position="198"/>
    </location>
</feature>
<name>A0A8U0HWY9_9EURY</name>
<dbReference type="Proteomes" id="UP000830729">
    <property type="component" value="Chromosome"/>
</dbReference>
<dbReference type="GeneID" id="72184196"/>
<keyword evidence="2" id="KW-0812">Transmembrane</keyword>
<dbReference type="PANTHER" id="PTHR20992">
    <property type="entry name" value="AT15442P-RELATED"/>
    <property type="match status" value="1"/>
</dbReference>
<dbReference type="RefSeq" id="WP_248651147.1">
    <property type="nucleotide sequence ID" value="NZ_CP096659.1"/>
</dbReference>
<dbReference type="AlphaFoldDB" id="A0A8U0HWY9"/>
<dbReference type="InterPro" id="IPR005240">
    <property type="entry name" value="DUF389"/>
</dbReference>
<dbReference type="Pfam" id="PF04087">
    <property type="entry name" value="DUF389"/>
    <property type="match status" value="1"/>
</dbReference>
<feature type="transmembrane region" description="Helical" evidence="2">
    <location>
        <begin position="275"/>
        <end position="300"/>
    </location>
</feature>
<feature type="transmembrane region" description="Helical" evidence="2">
    <location>
        <begin position="246"/>
        <end position="269"/>
    </location>
</feature>
<feature type="transmembrane region" description="Helical" evidence="2">
    <location>
        <begin position="218"/>
        <end position="239"/>
    </location>
</feature>
<protein>
    <submittedName>
        <fullName evidence="3">TIGR00341 family protein</fullName>
    </submittedName>
</protein>
<dbReference type="KEGG" id="halx:M0R89_03315"/>
<evidence type="ECO:0000313" key="3">
    <source>
        <dbReference type="EMBL" id="UPV75104.1"/>
    </source>
</evidence>